<keyword evidence="7" id="KW-1185">Reference proteome</keyword>
<sequence>MLPCYVMLDLETTGGNTAQDRITEIAAVRVEHGKEVARWSTLVNPGVEIPEFIQSLTGITNAMVREAPSFAEVAPQLMQVLDGAVLVAHNVRFDHGFVQSELGRLGTTLQAKTLCTVRLSRKLYAQHKGHGLDAIAQRHGLVNLARHRAMGDVDVVLAWLAIATHELGLETVQREANALVAGGSVVPEQLETSMTDIPEAPGVYVLWADSAVPLFVGKAANMRMRVLWHFQSATKLAREKRITQAVRRVEWQETAGDIGSALLEAKQIAQLKPTMNRKVSKKAQQQALDALVLPPWPHPGKIGIREHHPINGRSTIHLFDQWCYLGSAQDEGELEELLRSRQTAAFDLHCYQAVGHRLTQAAGSGSKLIAFPSHHD</sequence>
<comment type="catalytic activity">
    <reaction evidence="4">
        <text>DNA(n) + a 2'-deoxyribonucleoside 5'-triphosphate = DNA(n+1) + diphosphate</text>
        <dbReference type="Rhea" id="RHEA:22508"/>
        <dbReference type="Rhea" id="RHEA-COMP:17339"/>
        <dbReference type="Rhea" id="RHEA-COMP:17340"/>
        <dbReference type="ChEBI" id="CHEBI:33019"/>
        <dbReference type="ChEBI" id="CHEBI:61560"/>
        <dbReference type="ChEBI" id="CHEBI:173112"/>
        <dbReference type="EC" id="2.7.7.7"/>
    </reaction>
</comment>
<dbReference type="PROSITE" id="PS50164">
    <property type="entry name" value="GIY_YIG"/>
    <property type="match status" value="1"/>
</dbReference>
<dbReference type="InterPro" id="IPR047296">
    <property type="entry name" value="GIY-YIG_UvrC_Cho"/>
</dbReference>
<dbReference type="PANTHER" id="PTHR30231">
    <property type="entry name" value="DNA POLYMERASE III SUBUNIT EPSILON"/>
    <property type="match status" value="1"/>
</dbReference>
<dbReference type="FunFam" id="3.30.420.10:FF:000045">
    <property type="entry name" value="3'-5' exonuclease DinG"/>
    <property type="match status" value="1"/>
</dbReference>
<dbReference type="GO" id="GO:0005829">
    <property type="term" value="C:cytosol"/>
    <property type="evidence" value="ECO:0007669"/>
    <property type="project" value="TreeGrafter"/>
</dbReference>
<dbReference type="RefSeq" id="WP_142810663.1">
    <property type="nucleotide sequence ID" value="NZ_CP036282.1"/>
</dbReference>
<reference evidence="7" key="1">
    <citation type="submission" date="2019-02" db="EMBL/GenBank/DDBJ databases">
        <title>Complete genome sequence of Rhodoferax sp. Gr-4.</title>
        <authorList>
            <person name="Jin L."/>
        </authorList>
    </citation>
    <scope>NUCLEOTIDE SEQUENCE [LARGE SCALE GENOMIC DNA]</scope>
    <source>
        <strain evidence="7">Gr-4</strain>
    </source>
</reference>
<dbReference type="GO" id="GO:0003677">
    <property type="term" value="F:DNA binding"/>
    <property type="evidence" value="ECO:0007669"/>
    <property type="project" value="InterPro"/>
</dbReference>
<organism evidence="6 7">
    <name type="scientific">Rhodoferax aquaticus</name>
    <dbReference type="NCBI Taxonomy" id="2527691"/>
    <lineage>
        <taxon>Bacteria</taxon>
        <taxon>Pseudomonadati</taxon>
        <taxon>Pseudomonadota</taxon>
        <taxon>Betaproteobacteria</taxon>
        <taxon>Burkholderiales</taxon>
        <taxon>Comamonadaceae</taxon>
        <taxon>Rhodoferax</taxon>
    </lineage>
</organism>
<comment type="subunit">
    <text evidence="3">DNA polymerase III contains a core (composed of alpha, epsilon and theta chains) that associates with a tau subunit. This core dimerizes to form the POLIII' complex. PolIII' associates with the gamma complex (composed of gamma, delta, delta', psi and chi chains) and with the beta chain to form the complete DNA polymerase III complex.</text>
</comment>
<dbReference type="InterPro" id="IPR035901">
    <property type="entry name" value="GIY-YIG_endonuc_sf"/>
</dbReference>
<evidence type="ECO:0000256" key="2">
    <source>
        <dbReference type="ARBA" id="ARBA00025483"/>
    </source>
</evidence>
<dbReference type="SMART" id="SM00479">
    <property type="entry name" value="EXOIII"/>
    <property type="match status" value="1"/>
</dbReference>
<dbReference type="Pfam" id="PF00929">
    <property type="entry name" value="RNase_T"/>
    <property type="match status" value="1"/>
</dbReference>
<dbReference type="CDD" id="cd10434">
    <property type="entry name" value="GIY-YIG_UvrC_Cho"/>
    <property type="match status" value="1"/>
</dbReference>
<dbReference type="AlphaFoldDB" id="A0A515EN74"/>
<protein>
    <recommendedName>
        <fullName evidence="1">DNA-directed DNA polymerase</fullName>
        <ecNumber evidence="1">2.7.7.7</ecNumber>
    </recommendedName>
</protein>
<comment type="function">
    <text evidence="2">DNA polymerase III is a complex, multichain enzyme responsible for most of the replicative synthesis in bacteria. The epsilon subunit contain the editing function and is a proofreading 3'-5' exonuclease.</text>
</comment>
<dbReference type="EC" id="2.7.7.7" evidence="1"/>
<dbReference type="Gene3D" id="3.30.420.10">
    <property type="entry name" value="Ribonuclease H-like superfamily/Ribonuclease H"/>
    <property type="match status" value="1"/>
</dbReference>
<evidence type="ECO:0000256" key="1">
    <source>
        <dbReference type="ARBA" id="ARBA00012417"/>
    </source>
</evidence>
<gene>
    <name evidence="6" type="ORF">EXZ61_07825</name>
</gene>
<evidence type="ECO:0000256" key="3">
    <source>
        <dbReference type="ARBA" id="ARBA00026073"/>
    </source>
</evidence>
<dbReference type="GO" id="GO:0008408">
    <property type="term" value="F:3'-5' exonuclease activity"/>
    <property type="evidence" value="ECO:0007669"/>
    <property type="project" value="TreeGrafter"/>
</dbReference>
<dbReference type="GO" id="GO:0003887">
    <property type="term" value="F:DNA-directed DNA polymerase activity"/>
    <property type="evidence" value="ECO:0007669"/>
    <property type="project" value="UniProtKB-EC"/>
</dbReference>
<dbReference type="InterPro" id="IPR013520">
    <property type="entry name" value="Ribonucl_H"/>
</dbReference>
<feature type="domain" description="GIY-YIG" evidence="5">
    <location>
        <begin position="199"/>
        <end position="277"/>
    </location>
</feature>
<dbReference type="SUPFAM" id="SSF53098">
    <property type="entry name" value="Ribonuclease H-like"/>
    <property type="match status" value="1"/>
</dbReference>
<dbReference type="NCBIfam" id="TIGR00573">
    <property type="entry name" value="dnaq"/>
    <property type="match status" value="1"/>
</dbReference>
<reference evidence="7" key="2">
    <citation type="journal article" date="2020" name="Int. J. Syst. Evol. Microbiol.">
        <title>Genomic insights into a novel species Rhodoferax aquaticus sp. nov., isolated from freshwater.</title>
        <authorList>
            <person name="Li T."/>
            <person name="Zhuo Y."/>
            <person name="Jin C.Z."/>
            <person name="Wu X."/>
            <person name="Ko S.R."/>
            <person name="Jin F.J."/>
            <person name="Ahn C.Y."/>
            <person name="Oh H.M."/>
            <person name="Lee H.G."/>
            <person name="Jin L."/>
        </authorList>
    </citation>
    <scope>NUCLEOTIDE SEQUENCE [LARGE SCALE GENOMIC DNA]</scope>
    <source>
        <strain evidence="7">Gr-4</strain>
    </source>
</reference>
<accession>A0A515EN74</accession>
<dbReference type="Proteomes" id="UP000317365">
    <property type="component" value="Chromosome"/>
</dbReference>
<dbReference type="GO" id="GO:0006289">
    <property type="term" value="P:nucleotide-excision repair"/>
    <property type="evidence" value="ECO:0007669"/>
    <property type="project" value="InterPro"/>
</dbReference>
<dbReference type="Gene3D" id="3.40.1440.10">
    <property type="entry name" value="GIY-YIG endonuclease"/>
    <property type="match status" value="1"/>
</dbReference>
<dbReference type="EMBL" id="CP036282">
    <property type="protein sequence ID" value="QDL54084.1"/>
    <property type="molecule type" value="Genomic_DNA"/>
</dbReference>
<dbReference type="InterPro" id="IPR000305">
    <property type="entry name" value="GIY-YIG_endonuc"/>
</dbReference>
<dbReference type="InterPro" id="IPR012337">
    <property type="entry name" value="RNaseH-like_sf"/>
</dbReference>
<dbReference type="GO" id="GO:0045004">
    <property type="term" value="P:DNA replication proofreading"/>
    <property type="evidence" value="ECO:0007669"/>
    <property type="project" value="TreeGrafter"/>
</dbReference>
<dbReference type="InterPro" id="IPR006054">
    <property type="entry name" value="DnaQ"/>
</dbReference>
<evidence type="ECO:0000313" key="7">
    <source>
        <dbReference type="Proteomes" id="UP000317365"/>
    </source>
</evidence>
<dbReference type="KEGG" id="rhg:EXZ61_07825"/>
<dbReference type="PANTHER" id="PTHR30231:SF37">
    <property type="entry name" value="EXODEOXYRIBONUCLEASE 10"/>
    <property type="match status" value="1"/>
</dbReference>
<dbReference type="CDD" id="cd06127">
    <property type="entry name" value="DEDDh"/>
    <property type="match status" value="1"/>
</dbReference>
<name>A0A515EN74_9BURK</name>
<dbReference type="SUPFAM" id="SSF82771">
    <property type="entry name" value="GIY-YIG endonuclease"/>
    <property type="match status" value="1"/>
</dbReference>
<evidence type="ECO:0000259" key="5">
    <source>
        <dbReference type="PROSITE" id="PS50164"/>
    </source>
</evidence>
<dbReference type="InterPro" id="IPR036397">
    <property type="entry name" value="RNaseH_sf"/>
</dbReference>
<proteinExistence type="predicted"/>
<evidence type="ECO:0000313" key="6">
    <source>
        <dbReference type="EMBL" id="QDL54084.1"/>
    </source>
</evidence>
<evidence type="ECO:0000256" key="4">
    <source>
        <dbReference type="ARBA" id="ARBA00049244"/>
    </source>
</evidence>